<evidence type="ECO:0000256" key="6">
    <source>
        <dbReference type="NCBIfam" id="TIGR00922"/>
    </source>
</evidence>
<keyword evidence="3 5" id="KW-0805">Transcription regulation</keyword>
<dbReference type="GO" id="GO:0005829">
    <property type="term" value="C:cytosol"/>
    <property type="evidence" value="ECO:0007669"/>
    <property type="project" value="UniProtKB-ARBA"/>
</dbReference>
<feature type="domain" description="KOW" evidence="9">
    <location>
        <begin position="147"/>
        <end position="174"/>
    </location>
</feature>
<dbReference type="InterPro" id="IPR008991">
    <property type="entry name" value="Translation_prot_SH3-like_sf"/>
</dbReference>
<dbReference type="InterPro" id="IPR006645">
    <property type="entry name" value="NGN-like_dom"/>
</dbReference>
<dbReference type="Pfam" id="PF02357">
    <property type="entry name" value="NusG"/>
    <property type="match status" value="1"/>
</dbReference>
<evidence type="ECO:0000256" key="4">
    <source>
        <dbReference type="ARBA" id="ARBA00023163"/>
    </source>
</evidence>
<keyword evidence="4 5" id="KW-0804">Transcription</keyword>
<dbReference type="Proteomes" id="UP000001208">
    <property type="component" value="Chromosome"/>
</dbReference>
<keyword evidence="11" id="KW-1185">Reference proteome</keyword>
<dbReference type="CDD" id="cd06091">
    <property type="entry name" value="KOW_NusG"/>
    <property type="match status" value="1"/>
</dbReference>
<dbReference type="InterPro" id="IPR001062">
    <property type="entry name" value="Transcrpt_antiterm_NusG"/>
</dbReference>
<dbReference type="FunFam" id="2.30.30.30:FF:000002">
    <property type="entry name" value="Transcription termination/antitermination factor NusG"/>
    <property type="match status" value="1"/>
</dbReference>
<dbReference type="SUPFAM" id="SSF82679">
    <property type="entry name" value="N-utilization substance G protein NusG, N-terminal domain"/>
    <property type="match status" value="1"/>
</dbReference>
<protein>
    <recommendedName>
        <fullName evidence="5 6">Transcription termination/antitermination protein NusG</fullName>
    </recommendedName>
</protein>
<dbReference type="AlphaFoldDB" id="B3QYK9"/>
<evidence type="ECO:0000313" key="10">
    <source>
        <dbReference type="EMBL" id="ACF13637.1"/>
    </source>
</evidence>
<comment type="similarity">
    <text evidence="5 7">Belongs to the NusG family.</text>
</comment>
<organism evidence="10 11">
    <name type="scientific">Chloroherpeton thalassium (strain ATCC 35110 / GB-78)</name>
    <dbReference type="NCBI Taxonomy" id="517418"/>
    <lineage>
        <taxon>Bacteria</taxon>
        <taxon>Pseudomonadati</taxon>
        <taxon>Chlorobiota</taxon>
        <taxon>Chlorobiia</taxon>
        <taxon>Chlorobiales</taxon>
        <taxon>Chloroherpetonaceae</taxon>
        <taxon>Chloroherpeton</taxon>
    </lineage>
</organism>
<dbReference type="RefSeq" id="WP_012499721.1">
    <property type="nucleotide sequence ID" value="NC_011026.1"/>
</dbReference>
<evidence type="ECO:0000256" key="7">
    <source>
        <dbReference type="RuleBase" id="RU000538"/>
    </source>
</evidence>
<dbReference type="InterPro" id="IPR043425">
    <property type="entry name" value="NusG-like"/>
</dbReference>
<dbReference type="KEGG" id="cts:Ctha_1173"/>
<comment type="function">
    <text evidence="5 7">Participates in transcription elongation, termination and antitermination.</text>
</comment>
<dbReference type="GO" id="GO:0031564">
    <property type="term" value="P:transcription antitermination"/>
    <property type="evidence" value="ECO:0007669"/>
    <property type="project" value="UniProtKB-UniRule"/>
</dbReference>
<dbReference type="HAMAP" id="MF_00948">
    <property type="entry name" value="NusG"/>
    <property type="match status" value="1"/>
</dbReference>
<dbReference type="PANTHER" id="PTHR30265:SF2">
    <property type="entry name" value="TRANSCRIPTION TERMINATION_ANTITERMINATION PROTEIN NUSG"/>
    <property type="match status" value="1"/>
</dbReference>
<evidence type="ECO:0000256" key="2">
    <source>
        <dbReference type="ARBA" id="ARBA00022814"/>
    </source>
</evidence>
<dbReference type="CDD" id="cd09891">
    <property type="entry name" value="NGN_Bact_1"/>
    <property type="match status" value="1"/>
</dbReference>
<gene>
    <name evidence="5" type="primary">nusG</name>
    <name evidence="10" type="ordered locus">Ctha_1173</name>
</gene>
<dbReference type="Gene3D" id="2.30.30.30">
    <property type="match status" value="1"/>
</dbReference>
<evidence type="ECO:0000259" key="9">
    <source>
        <dbReference type="SMART" id="SM00739"/>
    </source>
</evidence>
<evidence type="ECO:0000259" key="8">
    <source>
        <dbReference type="SMART" id="SM00738"/>
    </source>
</evidence>
<dbReference type="InterPro" id="IPR014722">
    <property type="entry name" value="Rib_uL2_dom2"/>
</dbReference>
<dbReference type="PRINTS" id="PR00338">
    <property type="entry name" value="NUSGTNSCPFCT"/>
</dbReference>
<dbReference type="SUPFAM" id="SSF50104">
    <property type="entry name" value="Translation proteins SH3-like domain"/>
    <property type="match status" value="1"/>
</dbReference>
<dbReference type="Gene3D" id="3.30.70.940">
    <property type="entry name" value="NusG, N-terminal domain"/>
    <property type="match status" value="1"/>
</dbReference>
<sequence length="203" mass="22778">MSELDGYDKDELTGSDQNSGDLSGLTGCRWYTVRTYSGHERKVKEHLDKKIDDAGIRDKIPQVYIPYERFVEVKDGKKKSRVKNAFPGYVLIEAVLDKQTRYLVLDAPSVIGFLGVGDEPTPLRPDEVKRLLEPEQEIERKMVTKAPFEVGGAVKIIDGPFNSLTGVIQEVNAEKMKVKVLINFFGRSTPTEVDFSQVKLVTA</sequence>
<evidence type="ECO:0000256" key="1">
    <source>
        <dbReference type="ARBA" id="ARBA00022472"/>
    </source>
</evidence>
<evidence type="ECO:0000256" key="3">
    <source>
        <dbReference type="ARBA" id="ARBA00023015"/>
    </source>
</evidence>
<evidence type="ECO:0000256" key="5">
    <source>
        <dbReference type="HAMAP-Rule" id="MF_00948"/>
    </source>
</evidence>
<evidence type="ECO:0000313" key="11">
    <source>
        <dbReference type="Proteomes" id="UP000001208"/>
    </source>
</evidence>
<dbReference type="GO" id="GO:0006353">
    <property type="term" value="P:DNA-templated transcription termination"/>
    <property type="evidence" value="ECO:0007669"/>
    <property type="project" value="UniProtKB-UniRule"/>
</dbReference>
<dbReference type="GO" id="GO:0006354">
    <property type="term" value="P:DNA-templated transcription elongation"/>
    <property type="evidence" value="ECO:0007669"/>
    <property type="project" value="UniProtKB-UniRule"/>
</dbReference>
<dbReference type="OrthoDB" id="9809075at2"/>
<dbReference type="HOGENOM" id="CLU_067287_1_0_10"/>
<reference evidence="10 11" key="1">
    <citation type="submission" date="2008-06" db="EMBL/GenBank/DDBJ databases">
        <title>Complete sequence of Chloroherpeton thalassium ATCC 35110.</title>
        <authorList>
            <consortium name="US DOE Joint Genome Institute"/>
            <person name="Lucas S."/>
            <person name="Copeland A."/>
            <person name="Lapidus A."/>
            <person name="Glavina del Rio T."/>
            <person name="Dalin E."/>
            <person name="Tice H."/>
            <person name="Bruce D."/>
            <person name="Goodwin L."/>
            <person name="Pitluck S."/>
            <person name="Schmutz J."/>
            <person name="Larimer F."/>
            <person name="Land M."/>
            <person name="Hauser L."/>
            <person name="Kyrpides N."/>
            <person name="Mikhailova N."/>
            <person name="Liu Z."/>
            <person name="Li T."/>
            <person name="Zhao F."/>
            <person name="Overmann J."/>
            <person name="Bryant D.A."/>
            <person name="Richardson P."/>
        </authorList>
    </citation>
    <scope>NUCLEOTIDE SEQUENCE [LARGE SCALE GENOMIC DNA]</scope>
    <source>
        <strain evidence="11">ATCC 35110 / GB-78</strain>
    </source>
</reference>
<dbReference type="SMART" id="SM00739">
    <property type="entry name" value="KOW"/>
    <property type="match status" value="1"/>
</dbReference>
<keyword evidence="1 5" id="KW-0806">Transcription termination</keyword>
<dbReference type="InterPro" id="IPR005824">
    <property type="entry name" value="KOW"/>
</dbReference>
<dbReference type="NCBIfam" id="TIGR00922">
    <property type="entry name" value="nusG"/>
    <property type="match status" value="1"/>
</dbReference>
<dbReference type="EMBL" id="CP001100">
    <property type="protein sequence ID" value="ACF13637.1"/>
    <property type="molecule type" value="Genomic_DNA"/>
</dbReference>
<dbReference type="GO" id="GO:0032784">
    <property type="term" value="P:regulation of DNA-templated transcription elongation"/>
    <property type="evidence" value="ECO:0007669"/>
    <property type="project" value="InterPro"/>
</dbReference>
<dbReference type="eggNOG" id="COG0250">
    <property type="taxonomic scope" value="Bacteria"/>
</dbReference>
<dbReference type="PANTHER" id="PTHR30265">
    <property type="entry name" value="RHO-INTERACTING TRANSCRIPTION TERMINATION FACTOR NUSG"/>
    <property type="match status" value="1"/>
</dbReference>
<accession>B3QYK9</accession>
<name>B3QYK9_CHLT3</name>
<dbReference type="InterPro" id="IPR036735">
    <property type="entry name" value="NGN_dom_sf"/>
</dbReference>
<dbReference type="InterPro" id="IPR047050">
    <property type="entry name" value="NGN"/>
</dbReference>
<feature type="domain" description="NusG-like N-terminal" evidence="8">
    <location>
        <begin position="27"/>
        <end position="135"/>
    </location>
</feature>
<proteinExistence type="inferred from homology"/>
<keyword evidence="2 5" id="KW-0889">Transcription antitermination</keyword>
<dbReference type="SMART" id="SM00738">
    <property type="entry name" value="NGN"/>
    <property type="match status" value="1"/>
</dbReference>
<dbReference type="STRING" id="517418.Ctha_1173"/>